<dbReference type="AlphaFoldDB" id="A0A645GQ34"/>
<protein>
    <submittedName>
        <fullName evidence="1">Uncharacterized protein</fullName>
    </submittedName>
</protein>
<name>A0A645GQ34_9ZZZZ</name>
<evidence type="ECO:0000313" key="1">
    <source>
        <dbReference type="EMBL" id="MPN29021.1"/>
    </source>
</evidence>
<reference evidence="1" key="1">
    <citation type="submission" date="2019-08" db="EMBL/GenBank/DDBJ databases">
        <authorList>
            <person name="Kucharzyk K."/>
            <person name="Murdoch R.W."/>
            <person name="Higgins S."/>
            <person name="Loffler F."/>
        </authorList>
    </citation>
    <scope>NUCLEOTIDE SEQUENCE</scope>
</reference>
<accession>A0A645GQ34</accession>
<sequence length="74" mass="8508">MRNDVGFQQTILLFAEHQLAAMQKRNIVANLLQIADNVGRKENGMRLVPCEIVKDSQNLVAHHRIETTRRLVED</sequence>
<comment type="caution">
    <text evidence="1">The sequence shown here is derived from an EMBL/GenBank/DDBJ whole genome shotgun (WGS) entry which is preliminary data.</text>
</comment>
<organism evidence="1">
    <name type="scientific">bioreactor metagenome</name>
    <dbReference type="NCBI Taxonomy" id="1076179"/>
    <lineage>
        <taxon>unclassified sequences</taxon>
        <taxon>metagenomes</taxon>
        <taxon>ecological metagenomes</taxon>
    </lineage>
</organism>
<gene>
    <name evidence="1" type="ORF">SDC9_176469</name>
</gene>
<dbReference type="EMBL" id="VSSQ01079521">
    <property type="protein sequence ID" value="MPN29021.1"/>
    <property type="molecule type" value="Genomic_DNA"/>
</dbReference>
<proteinExistence type="predicted"/>